<feature type="domain" description="Cytochrome b5 heme-binding" evidence="4">
    <location>
        <begin position="196"/>
        <end position="268"/>
    </location>
</feature>
<keyword evidence="2" id="KW-0812">Transmembrane</keyword>
<dbReference type="RefSeq" id="WP_303700840.1">
    <property type="nucleotide sequence ID" value="NZ_VSIV01000117.1"/>
</dbReference>
<evidence type="ECO:0000256" key="2">
    <source>
        <dbReference type="SAM" id="Phobius"/>
    </source>
</evidence>
<dbReference type="EMBL" id="VSIV01000117">
    <property type="protein sequence ID" value="TYB33684.1"/>
    <property type="molecule type" value="Genomic_DNA"/>
</dbReference>
<feature type="transmembrane region" description="Helical" evidence="2">
    <location>
        <begin position="118"/>
        <end position="140"/>
    </location>
</feature>
<dbReference type="SMART" id="SM01117">
    <property type="entry name" value="Cyt-b5"/>
    <property type="match status" value="1"/>
</dbReference>
<evidence type="ECO:0000256" key="3">
    <source>
        <dbReference type="SAM" id="SignalP"/>
    </source>
</evidence>
<dbReference type="PANTHER" id="PTHR34820">
    <property type="entry name" value="INNER MEMBRANE PROTEIN YEBZ"/>
    <property type="match status" value="1"/>
</dbReference>
<evidence type="ECO:0000256" key="1">
    <source>
        <dbReference type="ARBA" id="ARBA00004196"/>
    </source>
</evidence>
<feature type="signal peptide" evidence="3">
    <location>
        <begin position="1"/>
        <end position="26"/>
    </location>
</feature>
<reference evidence="5 6" key="1">
    <citation type="submission" date="2019-08" db="EMBL/GenBank/DDBJ databases">
        <title>Genomic characterization of a novel candidate phylum (ARYD3) from a high temperature, high salinity tertiary oil reservoir in north central Oklahoma, USA.</title>
        <authorList>
            <person name="Youssef N.H."/>
            <person name="Yadav A."/>
            <person name="Elshahed M.S."/>
        </authorList>
    </citation>
    <scope>NUCLEOTIDE SEQUENCE [LARGE SCALE GENOMIC DNA]</scope>
    <source>
        <strain evidence="5">ARYD1</strain>
    </source>
</reference>
<dbReference type="GO" id="GO:0005886">
    <property type="term" value="C:plasma membrane"/>
    <property type="evidence" value="ECO:0007669"/>
    <property type="project" value="UniProtKB-SubCell"/>
</dbReference>
<comment type="subcellular location">
    <subcellularLocation>
        <location evidence="1">Cell envelope</location>
    </subcellularLocation>
</comment>
<dbReference type="InterPro" id="IPR001199">
    <property type="entry name" value="Cyt_B5-like_heme/steroid-bd"/>
</dbReference>
<feature type="transmembrane region" description="Helical" evidence="2">
    <location>
        <begin position="282"/>
        <end position="304"/>
    </location>
</feature>
<dbReference type="AlphaFoldDB" id="A0A5D0MIX5"/>
<sequence>MITRRRFVVILVVIFLSVLFAGAANATDEYAEKTGKECGVCHGDPLGGGELTSVGKGYRLSLAAKPASGSFADNAFSRLVRLIALYIHIITAFMWFGTILYVHLVLKPAYASKGLPKGEVRVGLLSMVIMAVTGVVLTYYKVPSVEIMFSSRFGILLFIKILIFIIMVISALIVVFFIGPRLKAPKSVKKPTSGEFSLADLKNFDGEEDRPAYFAYKGIVYDATGSKMWKDGIHMKRHHAGTDLSAMLDQAPHGEDKIFTLTETGVLRYDKKNTTSNLHEKVFYFMAYMNLGFVFIISLILALWQ</sequence>
<keyword evidence="3" id="KW-0732">Signal</keyword>
<dbReference type="PANTHER" id="PTHR34820:SF4">
    <property type="entry name" value="INNER MEMBRANE PROTEIN YEBZ"/>
    <property type="match status" value="1"/>
</dbReference>
<evidence type="ECO:0000259" key="4">
    <source>
        <dbReference type="SMART" id="SM01117"/>
    </source>
</evidence>
<keyword evidence="2" id="KW-1133">Transmembrane helix</keyword>
<organism evidence="5 6">
    <name type="scientific">Flexistipes sinusarabici</name>
    <dbReference type="NCBI Taxonomy" id="2352"/>
    <lineage>
        <taxon>Bacteria</taxon>
        <taxon>Pseudomonadati</taxon>
        <taxon>Deferribacterota</taxon>
        <taxon>Deferribacteres</taxon>
        <taxon>Deferribacterales</taxon>
        <taxon>Flexistipitaceae</taxon>
        <taxon>Flexistipes</taxon>
    </lineage>
</organism>
<dbReference type="Proteomes" id="UP000323337">
    <property type="component" value="Unassembled WGS sequence"/>
</dbReference>
<feature type="transmembrane region" description="Helical" evidence="2">
    <location>
        <begin position="152"/>
        <end position="179"/>
    </location>
</feature>
<dbReference type="InterPro" id="IPR036400">
    <property type="entry name" value="Cyt_B5-like_heme/steroid_sf"/>
</dbReference>
<feature type="chain" id="PRO_5022938652" evidence="3">
    <location>
        <begin position="27"/>
        <end position="305"/>
    </location>
</feature>
<proteinExistence type="predicted"/>
<dbReference type="InterPro" id="IPR032694">
    <property type="entry name" value="CopC/D"/>
</dbReference>
<gene>
    <name evidence="5" type="ORF">FXF49_05135</name>
</gene>
<comment type="caution">
    <text evidence="5">The sequence shown here is derived from an EMBL/GenBank/DDBJ whole genome shotgun (WGS) entry which is preliminary data.</text>
</comment>
<dbReference type="SUPFAM" id="SSF55856">
    <property type="entry name" value="Cytochrome b5-like heme/steroid binding domain"/>
    <property type="match status" value="1"/>
</dbReference>
<accession>A0A5D0MIX5</accession>
<name>A0A5D0MIX5_FLESI</name>
<dbReference type="Gene3D" id="3.10.120.10">
    <property type="entry name" value="Cytochrome b5-like heme/steroid binding domain"/>
    <property type="match status" value="1"/>
</dbReference>
<keyword evidence="2" id="KW-0472">Membrane</keyword>
<protein>
    <submittedName>
        <fullName evidence="5">Cytochrome B5</fullName>
    </submittedName>
</protein>
<dbReference type="GO" id="GO:0006825">
    <property type="term" value="P:copper ion transport"/>
    <property type="evidence" value="ECO:0007669"/>
    <property type="project" value="InterPro"/>
</dbReference>
<feature type="transmembrane region" description="Helical" evidence="2">
    <location>
        <begin position="83"/>
        <end position="106"/>
    </location>
</feature>
<evidence type="ECO:0000313" key="5">
    <source>
        <dbReference type="EMBL" id="TYB33684.1"/>
    </source>
</evidence>
<evidence type="ECO:0000313" key="6">
    <source>
        <dbReference type="Proteomes" id="UP000323337"/>
    </source>
</evidence>